<gene>
    <name evidence="1" type="ORF">QQF64_023176</name>
</gene>
<dbReference type="Proteomes" id="UP001558613">
    <property type="component" value="Unassembled WGS sequence"/>
</dbReference>
<sequence length="96" mass="10384">MHLRTIPPDEHILGGNLNGHVGSGNDGYTCCHGGRGFGVQNNDGSRILDCTETHDLAVTNTYFKKRDTHLAIYTSGGHATQIDYCTDPVVRLEAGE</sequence>
<dbReference type="PANTHER" id="PTHR23227:SF67">
    <property type="entry name" value="CRANIOFACIAL DEVELOPMENT PROTEIN 2-LIKE"/>
    <property type="match status" value="1"/>
</dbReference>
<protein>
    <submittedName>
        <fullName evidence="1">Uncharacterized protein</fullName>
    </submittedName>
</protein>
<evidence type="ECO:0000313" key="1">
    <source>
        <dbReference type="EMBL" id="KAL1247800.1"/>
    </source>
</evidence>
<dbReference type="InterPro" id="IPR027124">
    <property type="entry name" value="Swc5/CFDP1/2"/>
</dbReference>
<dbReference type="InterPro" id="IPR036691">
    <property type="entry name" value="Endo/exonu/phosph_ase_sf"/>
</dbReference>
<evidence type="ECO:0000313" key="2">
    <source>
        <dbReference type="Proteomes" id="UP001558613"/>
    </source>
</evidence>
<organism evidence="1 2">
    <name type="scientific">Cirrhinus molitorella</name>
    <name type="common">mud carp</name>
    <dbReference type="NCBI Taxonomy" id="172907"/>
    <lineage>
        <taxon>Eukaryota</taxon>
        <taxon>Metazoa</taxon>
        <taxon>Chordata</taxon>
        <taxon>Craniata</taxon>
        <taxon>Vertebrata</taxon>
        <taxon>Euteleostomi</taxon>
        <taxon>Actinopterygii</taxon>
        <taxon>Neopterygii</taxon>
        <taxon>Teleostei</taxon>
        <taxon>Ostariophysi</taxon>
        <taxon>Cypriniformes</taxon>
        <taxon>Cyprinidae</taxon>
        <taxon>Labeoninae</taxon>
        <taxon>Labeonini</taxon>
        <taxon>Cirrhinus</taxon>
    </lineage>
</organism>
<dbReference type="EMBL" id="JAYMGO010000025">
    <property type="protein sequence ID" value="KAL1247800.1"/>
    <property type="molecule type" value="Genomic_DNA"/>
</dbReference>
<reference evidence="1 2" key="1">
    <citation type="submission" date="2023-09" db="EMBL/GenBank/DDBJ databases">
        <authorList>
            <person name="Wang M."/>
        </authorList>
    </citation>
    <scope>NUCLEOTIDE SEQUENCE [LARGE SCALE GENOMIC DNA]</scope>
    <source>
        <strain evidence="1">GT-2023</strain>
        <tissue evidence="1">Liver</tissue>
    </source>
</reference>
<dbReference type="PANTHER" id="PTHR23227">
    <property type="entry name" value="BUCENTAUR RELATED"/>
    <property type="match status" value="1"/>
</dbReference>
<accession>A0ABR3L693</accession>
<proteinExistence type="predicted"/>
<dbReference type="Gene3D" id="3.60.10.10">
    <property type="entry name" value="Endonuclease/exonuclease/phosphatase"/>
    <property type="match status" value="1"/>
</dbReference>
<name>A0ABR3L693_9TELE</name>
<keyword evidence="2" id="KW-1185">Reference proteome</keyword>
<comment type="caution">
    <text evidence="1">The sequence shown here is derived from an EMBL/GenBank/DDBJ whole genome shotgun (WGS) entry which is preliminary data.</text>
</comment>